<proteinExistence type="inferred from homology"/>
<sequence length="86" mass="9813">MKVSSYISRCAHYVSRALVWLAILPIRFYQVCITPYTPPSCRFTPTCSEYARQALQKHGFFKGLALAVWRILRCNPWGGSGYDPVP</sequence>
<gene>
    <name evidence="2" type="ORF">DW060_12490</name>
</gene>
<organism evidence="2 3">
    <name type="scientific">Leyella stercorea</name>
    <dbReference type="NCBI Taxonomy" id="363265"/>
    <lineage>
        <taxon>Bacteria</taxon>
        <taxon>Pseudomonadati</taxon>
        <taxon>Bacteroidota</taxon>
        <taxon>Bacteroidia</taxon>
        <taxon>Bacteroidales</taxon>
        <taxon>Prevotellaceae</taxon>
        <taxon>Leyella</taxon>
    </lineage>
</organism>
<comment type="caution">
    <text evidence="2">The sequence shown here is derived from an EMBL/GenBank/DDBJ whole genome shotgun (WGS) entry which is preliminary data.</text>
</comment>
<dbReference type="EMBL" id="QRNO01000096">
    <property type="protein sequence ID" value="RHK47194.1"/>
    <property type="molecule type" value="Genomic_DNA"/>
</dbReference>
<keyword evidence="1" id="KW-1003">Cell membrane</keyword>
<evidence type="ECO:0000313" key="3">
    <source>
        <dbReference type="Proteomes" id="UP000286598"/>
    </source>
</evidence>
<dbReference type="AlphaFoldDB" id="A0A3R6MH03"/>
<comment type="similarity">
    <text evidence="1">Belongs to the UPF0161 family.</text>
</comment>
<dbReference type="NCBIfam" id="TIGR00278">
    <property type="entry name" value="membrane protein insertion efficiency factor YidD"/>
    <property type="match status" value="1"/>
</dbReference>
<dbReference type="Proteomes" id="UP000286598">
    <property type="component" value="Unassembled WGS sequence"/>
</dbReference>
<dbReference type="RefSeq" id="WP_118356080.1">
    <property type="nucleotide sequence ID" value="NZ_CATYDQ010000040.1"/>
</dbReference>
<comment type="function">
    <text evidence="1">Could be involved in insertion of integral membrane proteins into the membrane.</text>
</comment>
<dbReference type="PANTHER" id="PTHR33383:SF1">
    <property type="entry name" value="MEMBRANE PROTEIN INSERTION EFFICIENCY FACTOR-RELATED"/>
    <property type="match status" value="1"/>
</dbReference>
<keyword evidence="3" id="KW-1185">Reference proteome</keyword>
<dbReference type="HAMAP" id="MF_00386">
    <property type="entry name" value="UPF0161_YidD"/>
    <property type="match status" value="1"/>
</dbReference>
<reference evidence="2 3" key="1">
    <citation type="submission" date="2018-08" db="EMBL/GenBank/DDBJ databases">
        <title>A genome reference for cultivated species of the human gut microbiota.</title>
        <authorList>
            <person name="Zou Y."/>
            <person name="Xue W."/>
            <person name="Luo G."/>
        </authorList>
    </citation>
    <scope>NUCLEOTIDE SEQUENCE [LARGE SCALE GENOMIC DNA]</scope>
    <source>
        <strain evidence="2 3">AF42-9</strain>
    </source>
</reference>
<comment type="subcellular location">
    <subcellularLocation>
        <location evidence="1">Cell membrane</location>
        <topology evidence="1">Peripheral membrane protein</topology>
        <orientation evidence="1">Cytoplasmic side</orientation>
    </subcellularLocation>
</comment>
<name>A0A3R6MH03_9BACT</name>
<keyword evidence="1" id="KW-0472">Membrane</keyword>
<dbReference type="GO" id="GO:0005886">
    <property type="term" value="C:plasma membrane"/>
    <property type="evidence" value="ECO:0007669"/>
    <property type="project" value="UniProtKB-SubCell"/>
</dbReference>
<protein>
    <recommendedName>
        <fullName evidence="1">Putative membrane protein insertion efficiency factor</fullName>
    </recommendedName>
</protein>
<accession>A0A3R6MH03</accession>
<evidence type="ECO:0000256" key="1">
    <source>
        <dbReference type="HAMAP-Rule" id="MF_00386"/>
    </source>
</evidence>
<dbReference type="SMART" id="SM01234">
    <property type="entry name" value="Haemolytic"/>
    <property type="match status" value="1"/>
</dbReference>
<dbReference type="PANTHER" id="PTHR33383">
    <property type="entry name" value="MEMBRANE PROTEIN INSERTION EFFICIENCY FACTOR-RELATED"/>
    <property type="match status" value="1"/>
</dbReference>
<dbReference type="Pfam" id="PF01809">
    <property type="entry name" value="YidD"/>
    <property type="match status" value="1"/>
</dbReference>
<dbReference type="OrthoDB" id="9801753at2"/>
<dbReference type="InterPro" id="IPR002696">
    <property type="entry name" value="Membr_insert_effic_factor_YidD"/>
</dbReference>
<evidence type="ECO:0000313" key="2">
    <source>
        <dbReference type="EMBL" id="RHK47194.1"/>
    </source>
</evidence>